<keyword evidence="4" id="KW-0963">Cytoplasm</keyword>
<dbReference type="GO" id="GO:0007288">
    <property type="term" value="P:sperm axoneme assembly"/>
    <property type="evidence" value="ECO:0007669"/>
    <property type="project" value="TreeGrafter"/>
</dbReference>
<comment type="subcellular location">
    <subcellularLocation>
        <location evidence="1">Cytoplasm</location>
        <location evidence="1">Cytoskeleton</location>
        <location evidence="1">Cilium axoneme</location>
    </subcellularLocation>
</comment>
<evidence type="ECO:0000256" key="5">
    <source>
        <dbReference type="ARBA" id="ARBA00022794"/>
    </source>
</evidence>
<evidence type="ECO:0000313" key="13">
    <source>
        <dbReference type="Proteomes" id="UP000694523"/>
    </source>
</evidence>
<evidence type="ECO:0000256" key="9">
    <source>
        <dbReference type="ARBA" id="ARBA00045321"/>
    </source>
</evidence>
<sequence>MSHAQAESVIRNIICELVQRCSSHGHEVSETLAAFMIKAAVMDPTNGFDVDRTLTSQDVQKLTEICLQRLTERCSPFLDTVKMQVYFDLNYTTRSEFVAEIHHVVDSKLIPLSREITDARVKTRDQAETLYRKITHYVLLRSGMGTPSDTDALHQTTAALQSVFPQTEVSSFMALLKKDKEQQLKDLSMLVTGVRIFNRASMTTDSVALSGQDLVPEVLREVLPVCGTALEQELGDCERLVWRFTSALETLTEPGTEAAAERGVSVELLRQALYNVRQHQAFLNMLMADVRASVQRVERLHNELTTQLQELRDTVQSKKAIPSAQVFPMFRSMSRHWSALQDEAELLHIFRNLASNLRSFVESQAQIFSEQSVDGVLQGSQVKSDTERKSLCAEKPIDPAEGSGPDTVWLAPENAEDAEVQSVQYSGFCGHALVCRDGLLLPGSPQLGLLKYKEKLYTFSSRDAALQFASAPEHYISQVAERAKRSPELIQLLRLHRQFSCVTPYTELQSGERLLVQPITQNSCSTQTDTHPVESYMDRTYEWNEWALRRKALQLADLRSKRTHSTQTNMSHLRRDSSTQTYPPKDAVGQTTQDGESSVPRPLVYLSGLRGQRDATMAKVDLTRAVDE</sequence>
<dbReference type="Proteomes" id="UP000694523">
    <property type="component" value="Unplaced"/>
</dbReference>
<evidence type="ECO:0000256" key="6">
    <source>
        <dbReference type="ARBA" id="ARBA00023069"/>
    </source>
</evidence>
<accession>A0A8C6SAY3</accession>
<evidence type="ECO:0000313" key="12">
    <source>
        <dbReference type="Ensembl" id="ENSNMLP00000002514.1"/>
    </source>
</evidence>
<evidence type="ECO:0000256" key="10">
    <source>
        <dbReference type="SAM" id="Coils"/>
    </source>
</evidence>
<feature type="region of interest" description="Disordered" evidence="11">
    <location>
        <begin position="559"/>
        <end position="601"/>
    </location>
</feature>
<evidence type="ECO:0000256" key="8">
    <source>
        <dbReference type="ARBA" id="ARBA00023273"/>
    </source>
</evidence>
<comment type="function">
    <text evidence="9">Essential for sperm motility and is involved in the regulation of the beating frequency of motile cilia on the epithelial cells of the respiratory tract. Required for the establishment of radial spokes in sperm flagella.</text>
</comment>
<keyword evidence="6" id="KW-0969">Cilium</keyword>
<dbReference type="Ensembl" id="ENSNMLT00000002890.1">
    <property type="protein sequence ID" value="ENSNMLP00000002514.1"/>
    <property type="gene ID" value="ENSNMLG00000001846.1"/>
</dbReference>
<name>A0A8C6SAY3_9GOBI</name>
<dbReference type="PANTHER" id="PTHR21442">
    <property type="entry name" value="CILIA- AND FLAGELLA-ASSOCIATED PROTEIN 206"/>
    <property type="match status" value="1"/>
</dbReference>
<evidence type="ECO:0000256" key="7">
    <source>
        <dbReference type="ARBA" id="ARBA00023212"/>
    </source>
</evidence>
<dbReference type="GO" id="GO:0036064">
    <property type="term" value="C:ciliary basal body"/>
    <property type="evidence" value="ECO:0007669"/>
    <property type="project" value="TreeGrafter"/>
</dbReference>
<evidence type="ECO:0000256" key="11">
    <source>
        <dbReference type="SAM" id="MobiDB-lite"/>
    </source>
</evidence>
<dbReference type="SUPFAM" id="SSF58113">
    <property type="entry name" value="Apolipoprotein A-I"/>
    <property type="match status" value="1"/>
</dbReference>
<dbReference type="Pfam" id="PF12018">
    <property type="entry name" value="FAP206"/>
    <property type="match status" value="1"/>
</dbReference>
<organism evidence="12 13">
    <name type="scientific">Neogobius melanostomus</name>
    <name type="common">round goby</name>
    <dbReference type="NCBI Taxonomy" id="47308"/>
    <lineage>
        <taxon>Eukaryota</taxon>
        <taxon>Metazoa</taxon>
        <taxon>Chordata</taxon>
        <taxon>Craniata</taxon>
        <taxon>Vertebrata</taxon>
        <taxon>Euteleostomi</taxon>
        <taxon>Actinopterygii</taxon>
        <taxon>Neopterygii</taxon>
        <taxon>Teleostei</taxon>
        <taxon>Neoteleostei</taxon>
        <taxon>Acanthomorphata</taxon>
        <taxon>Gobiaria</taxon>
        <taxon>Gobiiformes</taxon>
        <taxon>Gobioidei</taxon>
        <taxon>Gobiidae</taxon>
        <taxon>Benthophilinae</taxon>
        <taxon>Neogobiini</taxon>
        <taxon>Neogobius</taxon>
    </lineage>
</organism>
<evidence type="ECO:0000256" key="4">
    <source>
        <dbReference type="ARBA" id="ARBA00022490"/>
    </source>
</evidence>
<comment type="similarity">
    <text evidence="2">Belongs to the CFAP206 family.</text>
</comment>
<protein>
    <recommendedName>
        <fullName evidence="3">Cilia- and flagella-associated protein 206</fullName>
    </recommendedName>
</protein>
<dbReference type="PANTHER" id="PTHR21442:SF0">
    <property type="entry name" value="CILIA- AND FLAGELLA-ASSOCIATED PROTEIN 206"/>
    <property type="match status" value="1"/>
</dbReference>
<reference evidence="12" key="1">
    <citation type="submission" date="2025-08" db="UniProtKB">
        <authorList>
            <consortium name="Ensembl"/>
        </authorList>
    </citation>
    <scope>IDENTIFICATION</scope>
</reference>
<keyword evidence="10" id="KW-0175">Coiled coil</keyword>
<dbReference type="InterPro" id="IPR021897">
    <property type="entry name" value="FAP206"/>
</dbReference>
<evidence type="ECO:0000256" key="1">
    <source>
        <dbReference type="ARBA" id="ARBA00004430"/>
    </source>
</evidence>
<dbReference type="AlphaFoldDB" id="A0A8C6SAY3"/>
<reference evidence="12" key="2">
    <citation type="submission" date="2025-09" db="UniProtKB">
        <authorList>
            <consortium name="Ensembl"/>
        </authorList>
    </citation>
    <scope>IDENTIFICATION</scope>
</reference>
<evidence type="ECO:0000256" key="3">
    <source>
        <dbReference type="ARBA" id="ARBA00021602"/>
    </source>
</evidence>
<keyword evidence="7" id="KW-0206">Cytoskeleton</keyword>
<evidence type="ECO:0000256" key="2">
    <source>
        <dbReference type="ARBA" id="ARBA00010500"/>
    </source>
</evidence>
<keyword evidence="5" id="KW-0970">Cilium biogenesis/degradation</keyword>
<dbReference type="GO" id="GO:1901317">
    <property type="term" value="P:regulation of flagellated sperm motility"/>
    <property type="evidence" value="ECO:0007669"/>
    <property type="project" value="TreeGrafter"/>
</dbReference>
<keyword evidence="13" id="KW-1185">Reference proteome</keyword>
<dbReference type="GO" id="GO:0005930">
    <property type="term" value="C:axoneme"/>
    <property type="evidence" value="ECO:0007669"/>
    <property type="project" value="UniProtKB-SubCell"/>
</dbReference>
<keyword evidence="8" id="KW-0966">Cell projection</keyword>
<feature type="coiled-coil region" evidence="10">
    <location>
        <begin position="294"/>
        <end position="321"/>
    </location>
</feature>
<proteinExistence type="inferred from homology"/>
<dbReference type="GO" id="GO:0003356">
    <property type="term" value="P:regulation of cilium beat frequency"/>
    <property type="evidence" value="ECO:0007669"/>
    <property type="project" value="TreeGrafter"/>
</dbReference>